<evidence type="ECO:0000313" key="3">
    <source>
        <dbReference type="Proteomes" id="UP000249396"/>
    </source>
</evidence>
<evidence type="ECO:0000256" key="1">
    <source>
        <dbReference type="SAM" id="MobiDB-lite"/>
    </source>
</evidence>
<accession>A0A2W4RTL0</accession>
<dbReference type="EMBL" id="QJPH01000196">
    <property type="protein sequence ID" value="PZN82948.1"/>
    <property type="molecule type" value="Genomic_DNA"/>
</dbReference>
<protein>
    <submittedName>
        <fullName evidence="2">Protein mobC</fullName>
    </submittedName>
</protein>
<reference evidence="2 3" key="1">
    <citation type="journal article" date="2018" name="Aquat. Microb. Ecol.">
        <title>Gammaproteobacterial methanotrophs dominate.</title>
        <authorList>
            <person name="Rissanen A.J."/>
            <person name="Saarenheimo J."/>
            <person name="Tiirola M."/>
            <person name="Peura S."/>
            <person name="Aalto S.L."/>
            <person name="Karvinen A."/>
            <person name="Nykanen H."/>
        </authorList>
    </citation>
    <scope>NUCLEOTIDE SEQUENCE [LARGE SCALE GENOMIC DNA]</scope>
    <source>
        <strain evidence="2">AMbin10</strain>
    </source>
</reference>
<evidence type="ECO:0000313" key="2">
    <source>
        <dbReference type="EMBL" id="PZN82948.1"/>
    </source>
</evidence>
<feature type="region of interest" description="Disordered" evidence="1">
    <location>
        <begin position="74"/>
        <end position="109"/>
    </location>
</feature>
<sequence length="109" mass="12063">MKYTQEQIEAIAESLRKLPPVEKKKEELSKFEAVKALSKEIAGMQKKGYSIEQIATALRESSLDIATPTLKSYLQRAKQQGTAKRKAQPKTDTTQPAGNTDHADAESQS</sequence>
<gene>
    <name evidence="2" type="ORF">DM484_05520</name>
</gene>
<name>A0A2W4RTL0_9GAMM</name>
<proteinExistence type="predicted"/>
<comment type="caution">
    <text evidence="2">The sequence shown here is derived from an EMBL/GenBank/DDBJ whole genome shotgun (WGS) entry which is preliminary data.</text>
</comment>
<dbReference type="Proteomes" id="UP000249396">
    <property type="component" value="Unassembled WGS sequence"/>
</dbReference>
<dbReference type="AlphaFoldDB" id="A0A2W4RTL0"/>
<organism evidence="2 3">
    <name type="scientific">Candidatus Methylumidiphilus alinenensis</name>
    <dbReference type="NCBI Taxonomy" id="2202197"/>
    <lineage>
        <taxon>Bacteria</taxon>
        <taxon>Pseudomonadati</taxon>
        <taxon>Pseudomonadota</taxon>
        <taxon>Gammaproteobacteria</taxon>
        <taxon>Methylococcales</taxon>
        <taxon>Candidatus Methylumidiphilus</taxon>
    </lineage>
</organism>